<dbReference type="RefSeq" id="WP_241061478.1">
    <property type="nucleotide sequence ID" value="NZ_JAKWJU010000002.1"/>
</dbReference>
<accession>A0ABS9T272</accession>
<dbReference type="PANTHER" id="PTHR12631:SF10">
    <property type="entry name" value="BETA-XYLOSIDASE-LIKE PROTEIN-RELATED"/>
    <property type="match status" value="1"/>
</dbReference>
<dbReference type="Pfam" id="PF00232">
    <property type="entry name" value="Glyco_hydro_1"/>
    <property type="match status" value="1"/>
</dbReference>
<evidence type="ECO:0000313" key="2">
    <source>
        <dbReference type="Proteomes" id="UP001166784"/>
    </source>
</evidence>
<name>A0ABS9T272_9ACTN</name>
<evidence type="ECO:0000313" key="1">
    <source>
        <dbReference type="EMBL" id="MCH6162548.1"/>
    </source>
</evidence>
<dbReference type="InterPro" id="IPR051923">
    <property type="entry name" value="Glycosyl_Hydrolase_39"/>
</dbReference>
<reference evidence="1" key="2">
    <citation type="journal article" date="2023" name="Int. J. Syst. Evol. Microbiol.">
        <title>Streptomyces marispadix sp. nov., isolated from marine beach sediment of the Northern Coast of Portugal.</title>
        <authorList>
            <person name="dos Santos J.D.N."/>
            <person name="Vitorino I.R."/>
            <person name="Kallscheuer N."/>
            <person name="Srivastava A."/>
            <person name="Krautwurst S."/>
            <person name="Marz M."/>
            <person name="Jogler C."/>
            <person name="Lobo Da Cunha A."/>
            <person name="Catita J."/>
            <person name="Goncalves H."/>
            <person name="Gonzalez I."/>
            <person name="Reyes F."/>
            <person name="Lage O.M."/>
        </authorList>
    </citation>
    <scope>NUCLEOTIDE SEQUENCE</scope>
    <source>
        <strain evidence="1">M600PL45_2</strain>
    </source>
</reference>
<organism evidence="1 2">
    <name type="scientific">Streptomyces marispadix</name>
    <dbReference type="NCBI Taxonomy" id="2922868"/>
    <lineage>
        <taxon>Bacteria</taxon>
        <taxon>Bacillati</taxon>
        <taxon>Actinomycetota</taxon>
        <taxon>Actinomycetes</taxon>
        <taxon>Kitasatosporales</taxon>
        <taxon>Streptomycetaceae</taxon>
        <taxon>Streptomyces</taxon>
    </lineage>
</organism>
<sequence>MTGRRWYEDGRFRFAVGIEDTFVPQEAHGHRKLDEYELTQHYAQWREDLDRAADAGAEMIRWGIPWYLVEPEPGHFRWEWLDQVVEHLDRLGLRCVVDLMHYGTPLWLDNQFLNSAYPERVSAYAAAVAERYRGSLTDWTPLNEPVINAVYCGEQGSWPPYLHGDDGFVKILVRLARGMVLTQRRIAEVQPEAVFVHVDAGFRWAGGLSPARLRHLEERRFLGLDLVLGRVGEDHPMYGYLVQHGATDDELGWLRANAVTPDVIGVNYYPAFTTVGHDPETGAPRPVEAGTEGLADLLHAYAARYDRPLMVTETSRGGPAAERLGWLEESVAAVRALRADGTDLVGYTWFPFFALVDWLYRNDHEPPDRWLVQMGLYDLSRDAGNTLRRVPTPLVDRFRQLARGEGE</sequence>
<dbReference type="Proteomes" id="UP001166784">
    <property type="component" value="Unassembled WGS sequence"/>
</dbReference>
<dbReference type="Gene3D" id="3.20.20.80">
    <property type="entry name" value="Glycosidases"/>
    <property type="match status" value="1"/>
</dbReference>
<protein>
    <submittedName>
        <fullName evidence="1">Family 1 glycosylhydrolase</fullName>
    </submittedName>
</protein>
<dbReference type="SUPFAM" id="SSF51445">
    <property type="entry name" value="(Trans)glycosidases"/>
    <property type="match status" value="1"/>
</dbReference>
<proteinExistence type="predicted"/>
<dbReference type="EMBL" id="JAKWJU010000002">
    <property type="protein sequence ID" value="MCH6162548.1"/>
    <property type="molecule type" value="Genomic_DNA"/>
</dbReference>
<dbReference type="InterPro" id="IPR017853">
    <property type="entry name" value="GH"/>
</dbReference>
<comment type="caution">
    <text evidence="1">The sequence shown here is derived from an EMBL/GenBank/DDBJ whole genome shotgun (WGS) entry which is preliminary data.</text>
</comment>
<gene>
    <name evidence="1" type="ORF">MMA15_19790</name>
</gene>
<dbReference type="InterPro" id="IPR001360">
    <property type="entry name" value="Glyco_hydro_1"/>
</dbReference>
<dbReference type="PANTHER" id="PTHR12631">
    <property type="entry name" value="ALPHA-L-IDURONIDASE"/>
    <property type="match status" value="1"/>
</dbReference>
<reference evidence="1" key="1">
    <citation type="submission" date="2022-03" db="EMBL/GenBank/DDBJ databases">
        <authorList>
            <person name="Santos J.D.N."/>
            <person name="Kallscheuer N."/>
            <person name="Jogler C."/>
            <person name="Lage O.M."/>
        </authorList>
    </citation>
    <scope>NUCLEOTIDE SEQUENCE</scope>
    <source>
        <strain evidence="1">M600PL45_2</strain>
    </source>
</reference>
<keyword evidence="2" id="KW-1185">Reference proteome</keyword>